<proteinExistence type="inferred from homology"/>
<feature type="compositionally biased region" description="Low complexity" evidence="5">
    <location>
        <begin position="121"/>
        <end position="130"/>
    </location>
</feature>
<feature type="compositionally biased region" description="Polar residues" evidence="5">
    <location>
        <begin position="32"/>
        <end position="43"/>
    </location>
</feature>
<accession>A0AAN8L6E5</accession>
<dbReference type="Pfam" id="PF12796">
    <property type="entry name" value="Ank_2"/>
    <property type="match status" value="1"/>
</dbReference>
<organism evidence="6 7">
    <name type="scientific">Coregonus suidteri</name>
    <dbReference type="NCBI Taxonomy" id="861788"/>
    <lineage>
        <taxon>Eukaryota</taxon>
        <taxon>Metazoa</taxon>
        <taxon>Chordata</taxon>
        <taxon>Craniata</taxon>
        <taxon>Vertebrata</taxon>
        <taxon>Euteleostomi</taxon>
        <taxon>Actinopterygii</taxon>
        <taxon>Neopterygii</taxon>
        <taxon>Teleostei</taxon>
        <taxon>Protacanthopterygii</taxon>
        <taxon>Salmoniformes</taxon>
        <taxon>Salmonidae</taxon>
        <taxon>Coregoninae</taxon>
        <taxon>Coregonus</taxon>
    </lineage>
</organism>
<keyword evidence="1" id="KW-0677">Repeat</keyword>
<feature type="region of interest" description="Disordered" evidence="5">
    <location>
        <begin position="23"/>
        <end position="43"/>
    </location>
</feature>
<dbReference type="Proteomes" id="UP001356427">
    <property type="component" value="Unassembled WGS sequence"/>
</dbReference>
<evidence type="ECO:0008006" key="8">
    <source>
        <dbReference type="Google" id="ProtNLM"/>
    </source>
</evidence>
<evidence type="ECO:0000256" key="4">
    <source>
        <dbReference type="PROSITE-ProRule" id="PRU00023"/>
    </source>
</evidence>
<comment type="caution">
    <text evidence="6">The sequence shown here is derived from an EMBL/GenBank/DDBJ whole genome shotgun (WGS) entry which is preliminary data.</text>
</comment>
<gene>
    <name evidence="6" type="ORF">J4Q44_G00306050</name>
</gene>
<feature type="compositionally biased region" description="Polar residues" evidence="5">
    <location>
        <begin position="286"/>
        <end position="296"/>
    </location>
</feature>
<feature type="repeat" description="ANK" evidence="4">
    <location>
        <begin position="222"/>
        <end position="243"/>
    </location>
</feature>
<dbReference type="AlphaFoldDB" id="A0AAN8L6E5"/>
<dbReference type="PANTHER" id="PTHR14491">
    <property type="entry name" value="SOSONDOWAH, ISOFORM G"/>
    <property type="match status" value="1"/>
</dbReference>
<feature type="region of interest" description="Disordered" evidence="5">
    <location>
        <begin position="121"/>
        <end position="143"/>
    </location>
</feature>
<evidence type="ECO:0000256" key="3">
    <source>
        <dbReference type="ARBA" id="ARBA00038122"/>
    </source>
</evidence>
<evidence type="ECO:0000313" key="6">
    <source>
        <dbReference type="EMBL" id="KAK6299095.1"/>
    </source>
</evidence>
<evidence type="ECO:0000313" key="7">
    <source>
        <dbReference type="Proteomes" id="UP001356427"/>
    </source>
</evidence>
<dbReference type="PANTHER" id="PTHR14491:SF8">
    <property type="entry name" value="ANKYRIN REPEAT DOMAIN-CONTAINING PROTEIN SOWAHD"/>
    <property type="match status" value="1"/>
</dbReference>
<dbReference type="SMART" id="SM00248">
    <property type="entry name" value="ANK"/>
    <property type="match status" value="2"/>
</dbReference>
<evidence type="ECO:0000256" key="1">
    <source>
        <dbReference type="ARBA" id="ARBA00022737"/>
    </source>
</evidence>
<keyword evidence="7" id="KW-1185">Reference proteome</keyword>
<reference evidence="6 7" key="1">
    <citation type="submission" date="2021-04" db="EMBL/GenBank/DDBJ databases">
        <authorList>
            <person name="De Guttry C."/>
            <person name="Zahm M."/>
            <person name="Klopp C."/>
            <person name="Cabau C."/>
            <person name="Louis A."/>
            <person name="Berthelot C."/>
            <person name="Parey E."/>
            <person name="Roest Crollius H."/>
            <person name="Montfort J."/>
            <person name="Robinson-Rechavi M."/>
            <person name="Bucao C."/>
            <person name="Bouchez O."/>
            <person name="Gislard M."/>
            <person name="Lluch J."/>
            <person name="Milhes M."/>
            <person name="Lampietro C."/>
            <person name="Lopez Roques C."/>
            <person name="Donnadieu C."/>
            <person name="Braasch I."/>
            <person name="Desvignes T."/>
            <person name="Postlethwait J."/>
            <person name="Bobe J."/>
            <person name="Wedekind C."/>
            <person name="Guiguen Y."/>
        </authorList>
    </citation>
    <scope>NUCLEOTIDE SEQUENCE [LARGE SCALE GENOMIC DNA]</scope>
    <source>
        <strain evidence="6">Cs_M1</strain>
        <tissue evidence="6">Blood</tissue>
    </source>
</reference>
<feature type="region of interest" description="Disordered" evidence="5">
    <location>
        <begin position="70"/>
        <end position="97"/>
    </location>
</feature>
<protein>
    <recommendedName>
        <fullName evidence="8">Sosondowah ankyrin repeat domain family d</fullName>
    </recommendedName>
</protein>
<evidence type="ECO:0000256" key="2">
    <source>
        <dbReference type="ARBA" id="ARBA00023043"/>
    </source>
</evidence>
<name>A0AAN8L6E5_9TELE</name>
<dbReference type="InterPro" id="IPR002110">
    <property type="entry name" value="Ankyrin_rpt"/>
</dbReference>
<dbReference type="SUPFAM" id="SSF48403">
    <property type="entry name" value="Ankyrin repeat"/>
    <property type="match status" value="1"/>
</dbReference>
<evidence type="ECO:0000256" key="5">
    <source>
        <dbReference type="SAM" id="MobiDB-lite"/>
    </source>
</evidence>
<sequence length="341" mass="37766">MYNRTSIREPTDNSVTHFQPLQDGGALESGFEPTNNGQDSHIKQSGQANVLDRLSRAGVRAFPASATTYASARRSRLQRQPEVWETSSSSPERGSLTPAMRKRYLKDLLLNNSSGGFASVLSSKGSGASSREVGEEEEEGGGGWALCPMEHAWMLSVVDGNYETIMDFLSEDSSLLTRKDFVSGFTVLHWLAKSGQGETLIQLLRHAEKEGIPVNVNLKGSGGLTPLHVAAMHSRYMVIKILIGAFSANIDAMDYNGRKPWHYLKGNAPDEMKELLGTWDDEHRSVGQQNTNNSATLVPKSELSDEERDDPVYFDRTRRNCSWRGSFKKFLAPFVSFVNKS</sequence>
<dbReference type="InterPro" id="IPR036770">
    <property type="entry name" value="Ankyrin_rpt-contain_sf"/>
</dbReference>
<feature type="region of interest" description="Disordered" evidence="5">
    <location>
        <begin position="284"/>
        <end position="304"/>
    </location>
</feature>
<dbReference type="Gene3D" id="1.25.40.20">
    <property type="entry name" value="Ankyrin repeat-containing domain"/>
    <property type="match status" value="1"/>
</dbReference>
<keyword evidence="2 4" id="KW-0040">ANK repeat</keyword>
<comment type="similarity">
    <text evidence="3">Belongs to the SOWAH family.</text>
</comment>
<dbReference type="PROSITE" id="PS50088">
    <property type="entry name" value="ANK_REPEAT"/>
    <property type="match status" value="1"/>
</dbReference>
<dbReference type="EMBL" id="JAGTTL010000029">
    <property type="protein sequence ID" value="KAK6299095.1"/>
    <property type="molecule type" value="Genomic_DNA"/>
</dbReference>
<dbReference type="PROSITE" id="PS50297">
    <property type="entry name" value="ANK_REP_REGION"/>
    <property type="match status" value="1"/>
</dbReference>